<organism evidence="1 2">
    <name type="scientific">Halobaculum magnesiiphilum</name>
    <dbReference type="NCBI Taxonomy" id="1017351"/>
    <lineage>
        <taxon>Archaea</taxon>
        <taxon>Methanobacteriati</taxon>
        <taxon>Methanobacteriota</taxon>
        <taxon>Stenosarchaea group</taxon>
        <taxon>Halobacteria</taxon>
        <taxon>Halobacteriales</taxon>
        <taxon>Haloferacaceae</taxon>
        <taxon>Halobaculum</taxon>
    </lineage>
</organism>
<evidence type="ECO:0000313" key="2">
    <source>
        <dbReference type="Proteomes" id="UP000826254"/>
    </source>
</evidence>
<dbReference type="SUPFAM" id="SSF51182">
    <property type="entry name" value="RmlC-like cupins"/>
    <property type="match status" value="1"/>
</dbReference>
<sequence>MTYTRISADADGESHFSDEQVALDKADIAPPAPPVNMSSPTPAENVSFVTLPAGWPEDVDDPHVAPARNYWIVLAGEMEVSASDGERRQFPPGSVLLAEDTSGSGHTTTVVGDDPVELAVVETAD</sequence>
<dbReference type="Proteomes" id="UP000826254">
    <property type="component" value="Chromosome"/>
</dbReference>
<name>A0A8T8WF77_9EURY</name>
<dbReference type="AlphaFoldDB" id="A0A8T8WF77"/>
<evidence type="ECO:0008006" key="3">
    <source>
        <dbReference type="Google" id="ProtNLM"/>
    </source>
</evidence>
<dbReference type="EMBL" id="CP081958">
    <property type="protein sequence ID" value="QZP38490.1"/>
    <property type="molecule type" value="Genomic_DNA"/>
</dbReference>
<dbReference type="InterPro" id="IPR014710">
    <property type="entry name" value="RmlC-like_jellyroll"/>
</dbReference>
<accession>A0A8T8WF77</accession>
<keyword evidence="2" id="KW-1185">Reference proteome</keyword>
<dbReference type="Gene3D" id="2.60.120.10">
    <property type="entry name" value="Jelly Rolls"/>
    <property type="match status" value="1"/>
</dbReference>
<reference evidence="1 2" key="1">
    <citation type="journal article" date="2021" name="Int. J. Syst. Evol. Microbiol.">
        <title>Halobaculum halophilum sp. nov. and Halobaculum salinum sp. nov., isolated from salt lake and saline soil.</title>
        <authorList>
            <person name="Cui H.L."/>
            <person name="Shi X.W."/>
            <person name="Yin X.M."/>
            <person name="Yang X.Y."/>
            <person name="Hou J."/>
            <person name="Zhu L."/>
        </authorList>
    </citation>
    <scope>NUCLEOTIDE SEQUENCE [LARGE SCALE GENOMIC DNA]</scope>
    <source>
        <strain evidence="1 2">NBRC 109044</strain>
    </source>
</reference>
<dbReference type="GeneID" id="67177464"/>
<gene>
    <name evidence="1" type="ORF">K6T50_04940</name>
</gene>
<dbReference type="KEGG" id="hmp:K6T50_04940"/>
<dbReference type="InterPro" id="IPR011051">
    <property type="entry name" value="RmlC_Cupin_sf"/>
</dbReference>
<proteinExistence type="predicted"/>
<protein>
    <recommendedName>
        <fullName evidence="3">Cupin domain-containing protein</fullName>
    </recommendedName>
</protein>
<dbReference type="RefSeq" id="WP_222608290.1">
    <property type="nucleotide sequence ID" value="NZ_CP081958.1"/>
</dbReference>
<evidence type="ECO:0000313" key="1">
    <source>
        <dbReference type="EMBL" id="QZP38490.1"/>
    </source>
</evidence>